<protein>
    <submittedName>
        <fullName evidence="1">Uncharacterized protein</fullName>
    </submittedName>
</protein>
<evidence type="ECO:0000313" key="1">
    <source>
        <dbReference type="EMBL" id="PSL21699.1"/>
    </source>
</evidence>
<keyword evidence="2" id="KW-1185">Reference proteome</keyword>
<organism evidence="1 2">
    <name type="scientific">Shimia abyssi</name>
    <dbReference type="NCBI Taxonomy" id="1662395"/>
    <lineage>
        <taxon>Bacteria</taxon>
        <taxon>Pseudomonadati</taxon>
        <taxon>Pseudomonadota</taxon>
        <taxon>Alphaproteobacteria</taxon>
        <taxon>Rhodobacterales</taxon>
        <taxon>Roseobacteraceae</taxon>
    </lineage>
</organism>
<comment type="caution">
    <text evidence="1">The sequence shown here is derived from an EMBL/GenBank/DDBJ whole genome shotgun (WGS) entry which is preliminary data.</text>
</comment>
<proteinExistence type="predicted"/>
<reference evidence="1 2" key="1">
    <citation type="submission" date="2018-03" db="EMBL/GenBank/DDBJ databases">
        <title>Genomic Encyclopedia of Archaeal and Bacterial Type Strains, Phase II (KMG-II): from individual species to whole genera.</title>
        <authorList>
            <person name="Goeker M."/>
        </authorList>
    </citation>
    <scope>NUCLEOTIDE SEQUENCE [LARGE SCALE GENOMIC DNA]</scope>
    <source>
        <strain evidence="1 2">DSM 100673</strain>
    </source>
</reference>
<dbReference type="AlphaFoldDB" id="A0A2P8FJ20"/>
<accession>A0A2P8FJ20</accession>
<name>A0A2P8FJ20_9RHOB</name>
<gene>
    <name evidence="1" type="ORF">CLV88_101123</name>
</gene>
<evidence type="ECO:0000313" key="2">
    <source>
        <dbReference type="Proteomes" id="UP000240418"/>
    </source>
</evidence>
<sequence length="41" mass="4830">MYWHPSDDQLEARLQEIADDPMNGDLQIEAMNELKLLRNES</sequence>
<dbReference type="RefSeq" id="WP_279338340.1">
    <property type="nucleotide sequence ID" value="NZ_PYGJ01000001.1"/>
</dbReference>
<dbReference type="EMBL" id="PYGJ01000001">
    <property type="protein sequence ID" value="PSL21699.1"/>
    <property type="molecule type" value="Genomic_DNA"/>
</dbReference>
<dbReference type="Proteomes" id="UP000240418">
    <property type="component" value="Unassembled WGS sequence"/>
</dbReference>